<name>A0A645G3C1_9ZZZZ</name>
<protein>
    <submittedName>
        <fullName evidence="1">Uncharacterized protein</fullName>
    </submittedName>
</protein>
<comment type="caution">
    <text evidence="1">The sequence shown here is derived from an EMBL/GenBank/DDBJ whole genome shotgun (WGS) entry which is preliminary data.</text>
</comment>
<dbReference type="EMBL" id="VSSQ01069326">
    <property type="protein sequence ID" value="MPN21358.1"/>
    <property type="molecule type" value="Genomic_DNA"/>
</dbReference>
<dbReference type="AlphaFoldDB" id="A0A645G3C1"/>
<sequence>MQLLVHITAGHNLQAAIRLQAGYGPGAVFSRQQTALDIIGQAIGVMAGLAEYTDCTRKYQFIDGIPCYIAKQEILL</sequence>
<evidence type="ECO:0000313" key="1">
    <source>
        <dbReference type="EMBL" id="MPN21358.1"/>
    </source>
</evidence>
<accession>A0A645G3C1</accession>
<reference evidence="1" key="1">
    <citation type="submission" date="2019-08" db="EMBL/GenBank/DDBJ databases">
        <authorList>
            <person name="Kucharzyk K."/>
            <person name="Murdoch R.W."/>
            <person name="Higgins S."/>
            <person name="Loffler F."/>
        </authorList>
    </citation>
    <scope>NUCLEOTIDE SEQUENCE</scope>
</reference>
<proteinExistence type="predicted"/>
<gene>
    <name evidence="1" type="ORF">SDC9_168737</name>
</gene>
<organism evidence="1">
    <name type="scientific">bioreactor metagenome</name>
    <dbReference type="NCBI Taxonomy" id="1076179"/>
    <lineage>
        <taxon>unclassified sequences</taxon>
        <taxon>metagenomes</taxon>
        <taxon>ecological metagenomes</taxon>
    </lineage>
</organism>